<name>A0A8H3IVP8_9LECA</name>
<accession>A0A8H3IVP8</accession>
<dbReference type="AlphaFoldDB" id="A0A8H3IVP8"/>
<evidence type="ECO:0000256" key="2">
    <source>
        <dbReference type="ARBA" id="ARBA00022803"/>
    </source>
</evidence>
<dbReference type="SUPFAM" id="SSF48452">
    <property type="entry name" value="TPR-like"/>
    <property type="match status" value="1"/>
</dbReference>
<protein>
    <recommendedName>
        <fullName evidence="6">TPR repeat-containing protein</fullName>
    </recommendedName>
</protein>
<dbReference type="OrthoDB" id="1936594at2759"/>
<dbReference type="PANTHER" id="PTHR16193:SF0">
    <property type="entry name" value="TETRATRICOPEPTIDE REPEAT PROTEIN 27"/>
    <property type="match status" value="1"/>
</dbReference>
<dbReference type="PROSITE" id="PS50005">
    <property type="entry name" value="TPR"/>
    <property type="match status" value="2"/>
</dbReference>
<evidence type="ECO:0000256" key="1">
    <source>
        <dbReference type="ARBA" id="ARBA00022737"/>
    </source>
</evidence>
<proteinExistence type="predicted"/>
<keyword evidence="5" id="KW-1185">Reference proteome</keyword>
<organism evidence="4 5">
    <name type="scientific">Gomphillus americanus</name>
    <dbReference type="NCBI Taxonomy" id="1940652"/>
    <lineage>
        <taxon>Eukaryota</taxon>
        <taxon>Fungi</taxon>
        <taxon>Dikarya</taxon>
        <taxon>Ascomycota</taxon>
        <taxon>Pezizomycotina</taxon>
        <taxon>Lecanoromycetes</taxon>
        <taxon>OSLEUM clade</taxon>
        <taxon>Ostropomycetidae</taxon>
        <taxon>Ostropales</taxon>
        <taxon>Graphidaceae</taxon>
        <taxon>Gomphilloideae</taxon>
        <taxon>Gomphillus</taxon>
    </lineage>
</organism>
<dbReference type="Proteomes" id="UP000664169">
    <property type="component" value="Unassembled WGS sequence"/>
</dbReference>
<feature type="repeat" description="TPR" evidence="3">
    <location>
        <begin position="599"/>
        <end position="632"/>
    </location>
</feature>
<sequence length="908" mass="101561">MLPNELLRGIQFSTENGKYLQQLEQTDFQGVLTAEWVQGIFESCAADEAWARSIEECLQARFQKQQENEESRQFSILFLGLSALYAFLQANVTGPPLSWNPAKVIIKGQPGPGFRRGIVASLSSDGVAAYHLTPHIELFKVAQVALNASHLPREQAVFAWARLSVNFWHQQLLNETSPILQSLTEQDLQYLDVAVLGKTATFSADTQVLYLLEKASIKIFHGQDKEARNDLQKAVKLREFEYTLTGRLGRRTKFQQFDISQLVVLAKSANKHGGDEQSQSQLKTVKPDTLELNDDTILESISFTKEEPNGAAEEAPTSLTMLDAANQPVLDTLDSIILLSVASSITNTSPQHGLTREETLPYATRVLDDGSTNWQLYTQALLVRSRIEGYKSRTVERGVLQLQALVDQVIAETSGSSYDISADATTFLPRPKPSESASPAERLLYIDQLGSPLRWTLEAELASRWASLGSLRTALEIFQRLEMWAEAALCLAATDKEDKARQMIRRQIYEPSGTSPVDDGIEQYLGKEFEVLPADAPRLFCILGDLEQEPKHYERAWEVSNQRFARAQRSLGKHYVAVNERQKADKAYVKSLVINPQNAGTWFSLGCVRLETQDWTGAVEAFTRMVSLEQDDAEAWSNLAAALLRLPPEKDVLDADGEVLKKGDPQKHTKEAFVALKRATSLKRESYRIWQNLLNVAATLVPPPYLDLIAAQQRLIELRADTDGEDCIDVEVLEYVLSRIIADRSGNPSQIRTKYGMENMFTLLVWKQVMPLITHSRRLWQFIARLAIFEGRSATALDAYEKAWRTTLNTPGWDDGAGSSSSATTSQAITPEKAWTEVVSSTLELIDAYESLGEKEISEGLGAGSGELVCKNWKYKARMAIRSVIGRRNKAGFDDVDELKSRAEDFKR</sequence>
<evidence type="ECO:0000256" key="3">
    <source>
        <dbReference type="PROSITE-ProRule" id="PRU00339"/>
    </source>
</evidence>
<evidence type="ECO:0008006" key="6">
    <source>
        <dbReference type="Google" id="ProtNLM"/>
    </source>
</evidence>
<dbReference type="SMART" id="SM00028">
    <property type="entry name" value="TPR"/>
    <property type="match status" value="3"/>
</dbReference>
<dbReference type="InterPro" id="IPR019734">
    <property type="entry name" value="TPR_rpt"/>
</dbReference>
<keyword evidence="2 3" id="KW-0802">TPR repeat</keyword>
<keyword evidence="1" id="KW-0677">Repeat</keyword>
<feature type="repeat" description="TPR" evidence="3">
    <location>
        <begin position="565"/>
        <end position="598"/>
    </location>
</feature>
<dbReference type="Gene3D" id="1.25.40.10">
    <property type="entry name" value="Tetratricopeptide repeat domain"/>
    <property type="match status" value="1"/>
</dbReference>
<dbReference type="EMBL" id="CAJPDQ010000034">
    <property type="protein sequence ID" value="CAF9930050.1"/>
    <property type="molecule type" value="Genomic_DNA"/>
</dbReference>
<evidence type="ECO:0000313" key="5">
    <source>
        <dbReference type="Proteomes" id="UP000664169"/>
    </source>
</evidence>
<dbReference type="PANTHER" id="PTHR16193">
    <property type="entry name" value="TETRATRICOPEPTIDE REPEAT PROTEIN 27"/>
    <property type="match status" value="1"/>
</dbReference>
<gene>
    <name evidence="4" type="ORF">GOMPHAMPRED_005552</name>
</gene>
<dbReference type="InterPro" id="IPR044244">
    <property type="entry name" value="TTC27/Emw1"/>
</dbReference>
<evidence type="ECO:0000313" key="4">
    <source>
        <dbReference type="EMBL" id="CAF9930050.1"/>
    </source>
</evidence>
<reference evidence="4" key="1">
    <citation type="submission" date="2021-03" db="EMBL/GenBank/DDBJ databases">
        <authorList>
            <person name="Tagirdzhanova G."/>
        </authorList>
    </citation>
    <scope>NUCLEOTIDE SEQUENCE</scope>
</reference>
<comment type="caution">
    <text evidence="4">The sequence shown here is derived from an EMBL/GenBank/DDBJ whole genome shotgun (WGS) entry which is preliminary data.</text>
</comment>
<dbReference type="InterPro" id="IPR011990">
    <property type="entry name" value="TPR-like_helical_dom_sf"/>
</dbReference>